<sequence>MTTDNFPQTYIYLSRRIINDLYDQHEAHSRGMEVNVTAKIPGIDLKASGRKQVDNYYWLARQVTEAVRDNTGTLLDPGTYVRARMEVTWAEVPFLEGGFRVAWMSCFADTKEGPAFAALCGSLQNFVGYSEGEDHRYRGWYPSAPVGMAKLVSSFSGDREDVSGAALWASDSDPEQAIRSALTISSTLGSGHIAGRAELDVLFQVFSWREYPIGQGSGRVAMIGTPIWAATCAPIPGLKPAYTRQLPEPDADDSPQVIDAARTGALRRFAQRFMRPS</sequence>
<protein>
    <submittedName>
        <fullName evidence="1">Uncharacterized protein</fullName>
    </submittedName>
</protein>
<keyword evidence="2" id="KW-1185">Reference proteome</keyword>
<dbReference type="EMBL" id="JASCTH010000070">
    <property type="protein sequence ID" value="MDI6106029.1"/>
    <property type="molecule type" value="Genomic_DNA"/>
</dbReference>
<dbReference type="RefSeq" id="WP_282767489.1">
    <property type="nucleotide sequence ID" value="NZ_JASCTH010000070.1"/>
</dbReference>
<dbReference type="Proteomes" id="UP001241758">
    <property type="component" value="Unassembled WGS sequence"/>
</dbReference>
<organism evidence="1 2">
    <name type="scientific">Actinoplanes sandaracinus</name>
    <dbReference type="NCBI Taxonomy" id="3045177"/>
    <lineage>
        <taxon>Bacteria</taxon>
        <taxon>Bacillati</taxon>
        <taxon>Actinomycetota</taxon>
        <taxon>Actinomycetes</taxon>
        <taxon>Micromonosporales</taxon>
        <taxon>Micromonosporaceae</taxon>
        <taxon>Actinoplanes</taxon>
    </lineage>
</organism>
<dbReference type="InterPro" id="IPR054284">
    <property type="entry name" value="DUF7019"/>
</dbReference>
<proteinExistence type="predicted"/>
<dbReference type="Pfam" id="PF22880">
    <property type="entry name" value="DUF7019"/>
    <property type="match status" value="1"/>
</dbReference>
<name>A0ABT6X207_9ACTN</name>
<evidence type="ECO:0000313" key="2">
    <source>
        <dbReference type="Proteomes" id="UP001241758"/>
    </source>
</evidence>
<accession>A0ABT6X207</accession>
<gene>
    <name evidence="1" type="ORF">QLQ12_46440</name>
</gene>
<comment type="caution">
    <text evidence="1">The sequence shown here is derived from an EMBL/GenBank/DDBJ whole genome shotgun (WGS) entry which is preliminary data.</text>
</comment>
<reference evidence="1 2" key="1">
    <citation type="submission" date="2023-05" db="EMBL/GenBank/DDBJ databases">
        <title>Actinoplanes sp. NEAU-A12 genome sequencing.</title>
        <authorList>
            <person name="Wang Z.-S."/>
        </authorList>
    </citation>
    <scope>NUCLEOTIDE SEQUENCE [LARGE SCALE GENOMIC DNA]</scope>
    <source>
        <strain evidence="1 2">NEAU-A12</strain>
    </source>
</reference>
<evidence type="ECO:0000313" key="1">
    <source>
        <dbReference type="EMBL" id="MDI6106029.1"/>
    </source>
</evidence>